<organism evidence="15 16">
    <name type="scientific">Candidatus Falkowbacteria bacterium RIFOXYA2_FULL_47_9</name>
    <dbReference type="NCBI Taxonomy" id="1797995"/>
    <lineage>
        <taxon>Bacteria</taxon>
        <taxon>Candidatus Falkowiibacteriota</taxon>
    </lineage>
</organism>
<evidence type="ECO:0000256" key="7">
    <source>
        <dbReference type="ARBA" id="ARBA00023016"/>
    </source>
</evidence>
<feature type="binding site" evidence="11">
    <location>
        <position position="184"/>
    </location>
    <ligand>
        <name>Zn(2+)</name>
        <dbReference type="ChEBI" id="CHEBI:29105"/>
        <label>2</label>
    </ligand>
</feature>
<name>A0A1F5SK37_9BACT</name>
<evidence type="ECO:0000259" key="13">
    <source>
        <dbReference type="PROSITE" id="PS50076"/>
    </source>
</evidence>
<keyword evidence="7 11" id="KW-0346">Stress response</keyword>
<accession>A0A1F5SK37</accession>
<evidence type="ECO:0000256" key="8">
    <source>
        <dbReference type="ARBA" id="ARBA00023186"/>
    </source>
</evidence>
<feature type="zinc finger region" description="CR-type" evidence="12">
    <location>
        <begin position="151"/>
        <end position="233"/>
    </location>
</feature>
<dbReference type="NCBIfam" id="NF008035">
    <property type="entry name" value="PRK10767.1"/>
    <property type="match status" value="1"/>
</dbReference>
<dbReference type="InterPro" id="IPR012724">
    <property type="entry name" value="DnaJ"/>
</dbReference>
<dbReference type="Gene3D" id="2.60.260.20">
    <property type="entry name" value="Urease metallochaperone UreE, N-terminal domain"/>
    <property type="match status" value="2"/>
</dbReference>
<dbReference type="PROSITE" id="PS51188">
    <property type="entry name" value="ZF_CR"/>
    <property type="match status" value="1"/>
</dbReference>
<dbReference type="HAMAP" id="MF_01152">
    <property type="entry name" value="DnaJ"/>
    <property type="match status" value="1"/>
</dbReference>
<comment type="similarity">
    <text evidence="9 11">Belongs to the DnaJ family.</text>
</comment>
<feature type="binding site" evidence="11">
    <location>
        <position position="167"/>
    </location>
    <ligand>
        <name>Zn(2+)</name>
        <dbReference type="ChEBI" id="CHEBI:29105"/>
        <label>1</label>
    </ligand>
</feature>
<keyword evidence="2 11" id="KW-0235">DNA replication</keyword>
<dbReference type="InterPro" id="IPR036869">
    <property type="entry name" value="J_dom_sf"/>
</dbReference>
<feature type="binding site" evidence="11">
    <location>
        <position position="164"/>
    </location>
    <ligand>
        <name>Zn(2+)</name>
        <dbReference type="ChEBI" id="CHEBI:29105"/>
        <label>1</label>
    </ligand>
</feature>
<dbReference type="SUPFAM" id="SSF46565">
    <property type="entry name" value="Chaperone J-domain"/>
    <property type="match status" value="1"/>
</dbReference>
<keyword evidence="1 11" id="KW-0963">Cytoplasm</keyword>
<keyword evidence="8 11" id="KW-0143">Chaperone</keyword>
<dbReference type="GO" id="GO:0005737">
    <property type="term" value="C:cytoplasm"/>
    <property type="evidence" value="ECO:0007669"/>
    <property type="project" value="UniProtKB-SubCell"/>
</dbReference>
<dbReference type="GO" id="GO:0009408">
    <property type="term" value="P:response to heat"/>
    <property type="evidence" value="ECO:0007669"/>
    <property type="project" value="InterPro"/>
</dbReference>
<feature type="domain" description="J" evidence="13">
    <location>
        <begin position="4"/>
        <end position="66"/>
    </location>
</feature>
<evidence type="ECO:0000256" key="12">
    <source>
        <dbReference type="PROSITE-ProRule" id="PRU00546"/>
    </source>
</evidence>
<feature type="binding site" evidence="11">
    <location>
        <position position="221"/>
    </location>
    <ligand>
        <name>Zn(2+)</name>
        <dbReference type="ChEBI" id="CHEBI:29105"/>
        <label>1</label>
    </ligand>
</feature>
<keyword evidence="5 11" id="KW-0863">Zinc-finger</keyword>
<comment type="function">
    <text evidence="11">Participates actively in the response to hyperosmotic and heat shock by preventing the aggregation of stress-denatured proteins and by disaggregating proteins, also in an autonomous, DnaK-independent fashion. Unfolded proteins bind initially to DnaJ; upon interaction with the DnaJ-bound protein, DnaK hydrolyzes its bound ATP, resulting in the formation of a stable complex. GrpE releases ADP from DnaK; ATP binding to DnaK triggers the release of the substrate protein, thus completing the reaction cycle. Several rounds of ATP-dependent interactions between DnaJ, DnaK and GrpE are required for fully efficient folding. Also involved, together with DnaK and GrpE, in the DNA replication of plasmids through activation of initiation proteins.</text>
</comment>
<evidence type="ECO:0000256" key="3">
    <source>
        <dbReference type="ARBA" id="ARBA00022723"/>
    </source>
</evidence>
<feature type="repeat" description="CXXCXGXG motif" evidence="11">
    <location>
        <begin position="164"/>
        <end position="171"/>
    </location>
</feature>
<reference evidence="15 16" key="1">
    <citation type="journal article" date="2016" name="Nat. Commun.">
        <title>Thousands of microbial genomes shed light on interconnected biogeochemical processes in an aquifer system.</title>
        <authorList>
            <person name="Anantharaman K."/>
            <person name="Brown C.T."/>
            <person name="Hug L.A."/>
            <person name="Sharon I."/>
            <person name="Castelle C.J."/>
            <person name="Probst A.J."/>
            <person name="Thomas B.C."/>
            <person name="Singh A."/>
            <person name="Wilkins M.J."/>
            <person name="Karaoz U."/>
            <person name="Brodie E.L."/>
            <person name="Williams K.H."/>
            <person name="Hubbard S.S."/>
            <person name="Banfield J.F."/>
        </authorList>
    </citation>
    <scope>NUCLEOTIDE SEQUENCE [LARGE SCALE GENOMIC DNA]</scope>
</reference>
<keyword evidence="3 11" id="KW-0479">Metal-binding</keyword>
<dbReference type="CDD" id="cd10719">
    <property type="entry name" value="DnaJ_zf"/>
    <property type="match status" value="1"/>
</dbReference>
<dbReference type="Pfam" id="PF00684">
    <property type="entry name" value="DnaJ_CXXCXGXG"/>
    <property type="match status" value="1"/>
</dbReference>
<comment type="subunit">
    <text evidence="11">Homodimer.</text>
</comment>
<feature type="domain" description="CR-type" evidence="14">
    <location>
        <begin position="151"/>
        <end position="233"/>
    </location>
</feature>
<dbReference type="AlphaFoldDB" id="A0A1F5SK37"/>
<dbReference type="SUPFAM" id="SSF57938">
    <property type="entry name" value="DnaJ/Hsp40 cysteine-rich domain"/>
    <property type="match status" value="1"/>
</dbReference>
<dbReference type="PANTHER" id="PTHR43096">
    <property type="entry name" value="DNAJ HOMOLOG 1, MITOCHONDRIAL-RELATED"/>
    <property type="match status" value="1"/>
</dbReference>
<sequence length="372" mass="39692">MPKDYYKALGVDKNASSEEIKKAFRKKAHEFHPDKKGGDEAKFKEINEAYQILGNVDKRKQYDQYGDAAFQGQGFAGTGMRWEDFVRAAQGGQAGGFSNMGGVQFDFGDIGDLFGGLGDIFGFGGGRGSRQRRGSDIQTQIEIPFREAVFGATKEISLFKTAACGKCQGNGAEPGTPITTCKTCKGSGVVTQVQRTILGSFQTRGACPDCRGEGKQAEKNCNQCGGSGLQRENVRLSVKIPAGIDDGQTIKLAGQGEFAGGGMAGDLYVTIRVQPERGFERDGDDILTGAKISIAQAVLGDKISVATVDGDVTLKIPAGTQSGTVFKLRGCGAYSLRGGGRGDQLVTLNVEIPKKLGREERKLFEELGKLER</sequence>
<dbReference type="Proteomes" id="UP000178925">
    <property type="component" value="Unassembled WGS sequence"/>
</dbReference>
<dbReference type="PANTHER" id="PTHR43096:SF48">
    <property type="entry name" value="CHAPERONE PROTEIN DNAJ"/>
    <property type="match status" value="1"/>
</dbReference>
<dbReference type="FunFam" id="2.10.230.10:FF:000002">
    <property type="entry name" value="Molecular chaperone DnaJ"/>
    <property type="match status" value="1"/>
</dbReference>
<feature type="repeat" description="CXXCXGXG motif" evidence="11">
    <location>
        <begin position="221"/>
        <end position="228"/>
    </location>
</feature>
<feature type="repeat" description="CXXCXGXG motif" evidence="11">
    <location>
        <begin position="181"/>
        <end position="188"/>
    </location>
</feature>
<dbReference type="Pfam" id="PF00226">
    <property type="entry name" value="DnaJ"/>
    <property type="match status" value="1"/>
</dbReference>
<dbReference type="GO" id="GO:0042026">
    <property type="term" value="P:protein refolding"/>
    <property type="evidence" value="ECO:0007669"/>
    <property type="project" value="TreeGrafter"/>
</dbReference>
<dbReference type="GO" id="GO:0008270">
    <property type="term" value="F:zinc ion binding"/>
    <property type="evidence" value="ECO:0007669"/>
    <property type="project" value="UniProtKB-UniRule"/>
</dbReference>
<evidence type="ECO:0000256" key="9">
    <source>
        <dbReference type="ARBA" id="ARBA00061004"/>
    </source>
</evidence>
<comment type="subcellular location">
    <subcellularLocation>
        <location evidence="11">Cytoplasm</location>
    </subcellularLocation>
</comment>
<dbReference type="STRING" id="1797995.A2242_01590"/>
<dbReference type="PROSITE" id="PS00636">
    <property type="entry name" value="DNAJ_1"/>
    <property type="match status" value="1"/>
</dbReference>
<dbReference type="Pfam" id="PF01556">
    <property type="entry name" value="DnaJ_C"/>
    <property type="match status" value="1"/>
</dbReference>
<evidence type="ECO:0000256" key="10">
    <source>
        <dbReference type="ARBA" id="ARBA00067609"/>
    </source>
</evidence>
<dbReference type="CDD" id="cd10747">
    <property type="entry name" value="DnaJ_C"/>
    <property type="match status" value="1"/>
</dbReference>
<dbReference type="InterPro" id="IPR008971">
    <property type="entry name" value="HSP40/DnaJ_pept-bd"/>
</dbReference>
<keyword evidence="4 11" id="KW-0677">Repeat</keyword>
<evidence type="ECO:0000256" key="6">
    <source>
        <dbReference type="ARBA" id="ARBA00022833"/>
    </source>
</evidence>
<dbReference type="PROSITE" id="PS50076">
    <property type="entry name" value="DNAJ_2"/>
    <property type="match status" value="1"/>
</dbReference>
<evidence type="ECO:0000256" key="5">
    <source>
        <dbReference type="ARBA" id="ARBA00022771"/>
    </source>
</evidence>
<dbReference type="SMART" id="SM00271">
    <property type="entry name" value="DnaJ"/>
    <property type="match status" value="1"/>
</dbReference>
<proteinExistence type="inferred from homology"/>
<dbReference type="InterPro" id="IPR036410">
    <property type="entry name" value="HSP_DnaJ_Cys-rich_dom_sf"/>
</dbReference>
<dbReference type="InterPro" id="IPR002939">
    <property type="entry name" value="DnaJ_C"/>
</dbReference>
<feature type="binding site" evidence="11">
    <location>
        <position position="207"/>
    </location>
    <ligand>
        <name>Zn(2+)</name>
        <dbReference type="ChEBI" id="CHEBI:29105"/>
        <label>2</label>
    </ligand>
</feature>
<keyword evidence="6 11" id="KW-0862">Zinc</keyword>
<dbReference type="InterPro" id="IPR018253">
    <property type="entry name" value="DnaJ_domain_CS"/>
</dbReference>
<gene>
    <name evidence="11" type="primary">dnaJ</name>
    <name evidence="15" type="ORF">A2242_01590</name>
</gene>
<comment type="cofactor">
    <cofactor evidence="11">
        <name>Zn(2+)</name>
        <dbReference type="ChEBI" id="CHEBI:29105"/>
    </cofactor>
    <text evidence="11">Binds 2 Zn(2+) ions per monomer.</text>
</comment>
<dbReference type="InterPro" id="IPR001305">
    <property type="entry name" value="HSP_DnaJ_Cys-rich_dom"/>
</dbReference>
<evidence type="ECO:0000256" key="4">
    <source>
        <dbReference type="ARBA" id="ARBA00022737"/>
    </source>
</evidence>
<dbReference type="Gene3D" id="1.10.287.110">
    <property type="entry name" value="DnaJ domain"/>
    <property type="match status" value="1"/>
</dbReference>
<feature type="binding site" evidence="11">
    <location>
        <position position="181"/>
    </location>
    <ligand>
        <name>Zn(2+)</name>
        <dbReference type="ChEBI" id="CHEBI:29105"/>
        <label>2</label>
    </ligand>
</feature>
<comment type="domain">
    <text evidence="11">The J domain is necessary and sufficient to stimulate DnaK ATPase activity. Zinc center 1 plays an important role in the autonomous, DnaK-independent chaperone activity of DnaJ. Zinc center 2 is essential for interaction with DnaK and for DnaJ activity.</text>
</comment>
<feature type="binding site" evidence="11">
    <location>
        <position position="224"/>
    </location>
    <ligand>
        <name>Zn(2+)</name>
        <dbReference type="ChEBI" id="CHEBI:29105"/>
        <label>1</label>
    </ligand>
</feature>
<evidence type="ECO:0000256" key="1">
    <source>
        <dbReference type="ARBA" id="ARBA00022490"/>
    </source>
</evidence>
<evidence type="ECO:0000256" key="2">
    <source>
        <dbReference type="ARBA" id="ARBA00022705"/>
    </source>
</evidence>
<comment type="caution">
    <text evidence="15">The sequence shown here is derived from an EMBL/GenBank/DDBJ whole genome shotgun (WGS) entry which is preliminary data.</text>
</comment>
<evidence type="ECO:0000259" key="14">
    <source>
        <dbReference type="PROSITE" id="PS51188"/>
    </source>
</evidence>
<dbReference type="Gene3D" id="2.10.230.10">
    <property type="entry name" value="Heat shock protein DnaJ, cysteine-rich domain"/>
    <property type="match status" value="1"/>
</dbReference>
<dbReference type="GO" id="GO:0005524">
    <property type="term" value="F:ATP binding"/>
    <property type="evidence" value="ECO:0007669"/>
    <property type="project" value="InterPro"/>
</dbReference>
<dbReference type="FunFam" id="2.60.260.20:FF:000005">
    <property type="entry name" value="Chaperone protein dnaJ 1, mitochondrial"/>
    <property type="match status" value="1"/>
</dbReference>
<dbReference type="GO" id="GO:0031072">
    <property type="term" value="F:heat shock protein binding"/>
    <property type="evidence" value="ECO:0007669"/>
    <property type="project" value="InterPro"/>
</dbReference>
<dbReference type="SUPFAM" id="SSF49493">
    <property type="entry name" value="HSP40/DnaJ peptide-binding domain"/>
    <property type="match status" value="2"/>
</dbReference>
<dbReference type="EMBL" id="MFGC01000038">
    <property type="protein sequence ID" value="OGF26631.1"/>
    <property type="molecule type" value="Genomic_DNA"/>
</dbReference>
<evidence type="ECO:0000256" key="11">
    <source>
        <dbReference type="HAMAP-Rule" id="MF_01152"/>
    </source>
</evidence>
<dbReference type="GO" id="GO:0051082">
    <property type="term" value="F:unfolded protein binding"/>
    <property type="evidence" value="ECO:0007669"/>
    <property type="project" value="UniProtKB-UniRule"/>
</dbReference>
<dbReference type="GO" id="GO:0006260">
    <property type="term" value="P:DNA replication"/>
    <property type="evidence" value="ECO:0007669"/>
    <property type="project" value="UniProtKB-KW"/>
</dbReference>
<dbReference type="CDD" id="cd06257">
    <property type="entry name" value="DnaJ"/>
    <property type="match status" value="1"/>
</dbReference>
<evidence type="ECO:0000313" key="15">
    <source>
        <dbReference type="EMBL" id="OGF26631.1"/>
    </source>
</evidence>
<feature type="repeat" description="CXXCXGXG motif" evidence="11">
    <location>
        <begin position="207"/>
        <end position="214"/>
    </location>
</feature>
<feature type="binding site" evidence="11">
    <location>
        <position position="210"/>
    </location>
    <ligand>
        <name>Zn(2+)</name>
        <dbReference type="ChEBI" id="CHEBI:29105"/>
        <label>2</label>
    </ligand>
</feature>
<dbReference type="PRINTS" id="PR00625">
    <property type="entry name" value="JDOMAIN"/>
</dbReference>
<evidence type="ECO:0000313" key="16">
    <source>
        <dbReference type="Proteomes" id="UP000178925"/>
    </source>
</evidence>
<dbReference type="InterPro" id="IPR001623">
    <property type="entry name" value="DnaJ_domain"/>
</dbReference>
<dbReference type="NCBIfam" id="TIGR02349">
    <property type="entry name" value="DnaJ_bact"/>
    <property type="match status" value="1"/>
</dbReference>
<protein>
    <recommendedName>
        <fullName evidence="10 11">Chaperone protein DnaJ</fullName>
    </recommendedName>
</protein>